<dbReference type="SUPFAM" id="SSF47979">
    <property type="entry name" value="Iron-dependent repressor protein, dimerization domain"/>
    <property type="match status" value="1"/>
</dbReference>
<dbReference type="EMBL" id="JBIPKE010000015">
    <property type="protein sequence ID" value="MFH6983320.1"/>
    <property type="molecule type" value="Genomic_DNA"/>
</dbReference>
<dbReference type="SMART" id="SM00529">
    <property type="entry name" value="HTH_DTXR"/>
    <property type="match status" value="1"/>
</dbReference>
<evidence type="ECO:0000256" key="7">
    <source>
        <dbReference type="ARBA" id="ARBA00023004"/>
    </source>
</evidence>
<dbReference type="InterPro" id="IPR038157">
    <property type="entry name" value="FeoA_core_dom"/>
</dbReference>
<dbReference type="InterPro" id="IPR036390">
    <property type="entry name" value="WH_DNA-bd_sf"/>
</dbReference>
<dbReference type="Gene3D" id="2.30.30.90">
    <property type="match status" value="1"/>
</dbReference>
<evidence type="ECO:0000259" key="15">
    <source>
        <dbReference type="PROSITE" id="PS50944"/>
    </source>
</evidence>
<comment type="similarity">
    <text evidence="2">Belongs to the DtxR/MntR family.</text>
</comment>
<evidence type="ECO:0000256" key="11">
    <source>
        <dbReference type="ARBA" id="ARBA00023163"/>
    </source>
</evidence>
<evidence type="ECO:0000256" key="3">
    <source>
        <dbReference type="ARBA" id="ARBA00011738"/>
    </source>
</evidence>
<accession>A0ABW7N6T0</accession>
<dbReference type="InterPro" id="IPR007167">
    <property type="entry name" value="Fe-transptr_FeoA-like"/>
</dbReference>
<evidence type="ECO:0000256" key="12">
    <source>
        <dbReference type="ARBA" id="ARBA00023211"/>
    </source>
</evidence>
<gene>
    <name evidence="17" type="ORF">ACHKAR_07725</name>
</gene>
<evidence type="ECO:0000256" key="2">
    <source>
        <dbReference type="ARBA" id="ARBA00007871"/>
    </source>
</evidence>
<evidence type="ECO:0000256" key="10">
    <source>
        <dbReference type="ARBA" id="ARBA00023159"/>
    </source>
</evidence>
<dbReference type="PROSITE" id="PS50987">
    <property type="entry name" value="HTH_ARSR_2"/>
    <property type="match status" value="1"/>
</dbReference>
<keyword evidence="11" id="KW-0804">Transcription</keyword>
<name>A0ABW7N6T0_9BACT</name>
<dbReference type="InterPro" id="IPR022687">
    <property type="entry name" value="HTH_DTXR"/>
</dbReference>
<feature type="domain" description="HTH dtxR-type" evidence="15">
    <location>
        <begin position="1"/>
        <end position="65"/>
    </location>
</feature>
<dbReference type="InterPro" id="IPR050536">
    <property type="entry name" value="DtxR_MntR_Metal-Reg"/>
</dbReference>
<sequence>MITITEENYLKAIYSLNLDRNGKELGTNELASHLGISPATVSSMLKKLKEKGFIDYKKYGAISLLKEGETIAFSVIRKHRLWETFLVEKMEFTWDEIHEVAEQLEHVKSKKLVDQLDKLLGFPEYDPHGDPIPDATGKIRGMPKTTLENESVGKPLKVVGVKNDSQAFLQHITQLGLVINSNILIKSQHEFDGSLDVEIEGEPQMISQKVAENVYVSHDL</sequence>
<dbReference type="InterPro" id="IPR036421">
    <property type="entry name" value="Fe_dep_repressor_sf"/>
</dbReference>
<dbReference type="Gene3D" id="1.10.60.10">
    <property type="entry name" value="Iron dependent repressor, metal binding and dimerisation domain"/>
    <property type="match status" value="1"/>
</dbReference>
<keyword evidence="7" id="KW-0408">Iron</keyword>
<feature type="domain" description="HTH arsR-type" evidence="16">
    <location>
        <begin position="1"/>
        <end position="87"/>
    </location>
</feature>
<dbReference type="PANTHER" id="PTHR33238:SF11">
    <property type="entry name" value="TRANSCRIPTIONAL REGULATOR MNTR"/>
    <property type="match status" value="1"/>
</dbReference>
<dbReference type="PANTHER" id="PTHR33238">
    <property type="entry name" value="IRON (METAL) DEPENDENT REPRESSOR, DTXR FAMILY"/>
    <property type="match status" value="1"/>
</dbReference>
<dbReference type="Pfam" id="PF04023">
    <property type="entry name" value="FeoA"/>
    <property type="match status" value="1"/>
</dbReference>
<evidence type="ECO:0000256" key="6">
    <source>
        <dbReference type="ARBA" id="ARBA00022491"/>
    </source>
</evidence>
<comment type="caution">
    <text evidence="17">The sequence shown here is derived from an EMBL/GenBank/DDBJ whole genome shotgun (WGS) entry which is preliminary data.</text>
</comment>
<evidence type="ECO:0000313" key="17">
    <source>
        <dbReference type="EMBL" id="MFH6983320.1"/>
    </source>
</evidence>
<dbReference type="InterPro" id="IPR036388">
    <property type="entry name" value="WH-like_DNA-bd_sf"/>
</dbReference>
<dbReference type="CDD" id="cd00090">
    <property type="entry name" value="HTH_ARSR"/>
    <property type="match status" value="1"/>
</dbReference>
<dbReference type="InterPro" id="IPR001367">
    <property type="entry name" value="Fe_dep_repressor"/>
</dbReference>
<evidence type="ECO:0000256" key="1">
    <source>
        <dbReference type="ARBA" id="ARBA00004496"/>
    </source>
</evidence>
<evidence type="ECO:0000256" key="13">
    <source>
        <dbReference type="ARBA" id="ARBA00025185"/>
    </source>
</evidence>
<dbReference type="InterPro" id="IPR008988">
    <property type="entry name" value="Transcriptional_repressor_C"/>
</dbReference>
<keyword evidence="8" id="KW-0805">Transcription regulation</keyword>
<dbReference type="InterPro" id="IPR011991">
    <property type="entry name" value="ArsR-like_HTH"/>
</dbReference>
<dbReference type="PROSITE" id="PS50944">
    <property type="entry name" value="HTH_DTXR"/>
    <property type="match status" value="1"/>
</dbReference>
<evidence type="ECO:0000256" key="4">
    <source>
        <dbReference type="ARBA" id="ARBA00022386"/>
    </source>
</evidence>
<proteinExistence type="inferred from homology"/>
<evidence type="ECO:0000256" key="14">
    <source>
        <dbReference type="ARBA" id="ARBA00032593"/>
    </source>
</evidence>
<dbReference type="RefSeq" id="WP_395416898.1">
    <property type="nucleotide sequence ID" value="NZ_JBIPKE010000015.1"/>
</dbReference>
<keyword evidence="5" id="KW-0963">Cytoplasm</keyword>
<dbReference type="InterPro" id="IPR022689">
    <property type="entry name" value="Iron_dep_repressor"/>
</dbReference>
<evidence type="ECO:0000256" key="5">
    <source>
        <dbReference type="ARBA" id="ARBA00022490"/>
    </source>
</evidence>
<keyword evidence="10" id="KW-0010">Activator</keyword>
<evidence type="ECO:0000313" key="18">
    <source>
        <dbReference type="Proteomes" id="UP001610063"/>
    </source>
</evidence>
<dbReference type="SUPFAM" id="SSF50037">
    <property type="entry name" value="C-terminal domain of transcriptional repressors"/>
    <property type="match status" value="1"/>
</dbReference>
<keyword evidence="18" id="KW-1185">Reference proteome</keyword>
<dbReference type="InterPro" id="IPR000485">
    <property type="entry name" value="AsnC-type_HTH_dom"/>
</dbReference>
<dbReference type="Gene3D" id="1.10.10.10">
    <property type="entry name" value="Winged helix-like DNA-binding domain superfamily/Winged helix DNA-binding domain"/>
    <property type="match status" value="1"/>
</dbReference>
<dbReference type="SMART" id="SM00419">
    <property type="entry name" value="HTH_CRP"/>
    <property type="match status" value="1"/>
</dbReference>
<comment type="function">
    <text evidence="13">In the presence of manganese, represses expression of mntH and mntS. Up-regulates expression of mntP.</text>
</comment>
<comment type="subcellular location">
    <subcellularLocation>
        <location evidence="1">Cytoplasm</location>
    </subcellularLocation>
</comment>
<keyword evidence="9" id="KW-0238">DNA-binding</keyword>
<dbReference type="PRINTS" id="PR00033">
    <property type="entry name" value="HTHASNC"/>
</dbReference>
<keyword evidence="6" id="KW-0678">Repressor</keyword>
<evidence type="ECO:0000256" key="8">
    <source>
        <dbReference type="ARBA" id="ARBA00023015"/>
    </source>
</evidence>
<dbReference type="InterPro" id="IPR012318">
    <property type="entry name" value="HTH_CRP"/>
</dbReference>
<dbReference type="Pfam" id="PF02742">
    <property type="entry name" value="Fe_dep_repr_C"/>
    <property type="match status" value="1"/>
</dbReference>
<reference evidence="17 18" key="1">
    <citation type="journal article" date="2013" name="Int. J. Syst. Evol. Microbiol.">
        <title>Marinoscillum luteum sp. nov., isolated from marine sediment.</title>
        <authorList>
            <person name="Cha I.T."/>
            <person name="Park S.J."/>
            <person name="Kim S.J."/>
            <person name="Kim J.G."/>
            <person name="Jung M.Y."/>
            <person name="Shin K.S."/>
            <person name="Kwon K.K."/>
            <person name="Yang S.H."/>
            <person name="Seo Y.S."/>
            <person name="Rhee S.K."/>
        </authorList>
    </citation>
    <scope>NUCLEOTIDE SEQUENCE [LARGE SCALE GENOMIC DNA]</scope>
    <source>
        <strain evidence="17 18">KCTC 23939</strain>
    </source>
</reference>
<dbReference type="InterPro" id="IPR001845">
    <property type="entry name" value="HTH_ArsR_DNA-bd_dom"/>
</dbReference>
<organism evidence="17 18">
    <name type="scientific">Marinoscillum luteum</name>
    <dbReference type="NCBI Taxonomy" id="861051"/>
    <lineage>
        <taxon>Bacteria</taxon>
        <taxon>Pseudomonadati</taxon>
        <taxon>Bacteroidota</taxon>
        <taxon>Cytophagia</taxon>
        <taxon>Cytophagales</taxon>
        <taxon>Reichenbachiellaceae</taxon>
        <taxon>Marinoscillum</taxon>
    </lineage>
</organism>
<dbReference type="Pfam" id="PF01325">
    <property type="entry name" value="Fe_dep_repress"/>
    <property type="match status" value="1"/>
</dbReference>
<comment type="subunit">
    <text evidence="3">Homodimer.</text>
</comment>
<dbReference type="SUPFAM" id="SSF46785">
    <property type="entry name" value="Winged helix' DNA-binding domain"/>
    <property type="match status" value="1"/>
</dbReference>
<keyword evidence="12" id="KW-0464">Manganese</keyword>
<dbReference type="Proteomes" id="UP001610063">
    <property type="component" value="Unassembled WGS sequence"/>
</dbReference>
<protein>
    <recommendedName>
        <fullName evidence="4">Transcriptional regulator MntR</fullName>
    </recommendedName>
    <alternativeName>
        <fullName evidence="14">Manganese transport regulator</fullName>
    </alternativeName>
</protein>
<evidence type="ECO:0000259" key="16">
    <source>
        <dbReference type="PROSITE" id="PS50987"/>
    </source>
</evidence>
<evidence type="ECO:0000256" key="9">
    <source>
        <dbReference type="ARBA" id="ARBA00023125"/>
    </source>
</evidence>